<keyword evidence="5" id="KW-1185">Reference proteome</keyword>
<name>A0A9X2VVU8_9PSEU</name>
<dbReference type="EMBL" id="JANYMP010000035">
    <property type="protein sequence ID" value="MCS7483635.1"/>
    <property type="molecule type" value="Genomic_DNA"/>
</dbReference>
<dbReference type="SUPFAM" id="SSF51735">
    <property type="entry name" value="NAD(P)-binding Rossmann-fold domains"/>
    <property type="match status" value="1"/>
</dbReference>
<organism evidence="4 5">
    <name type="scientific">Umezawaea endophytica</name>
    <dbReference type="NCBI Taxonomy" id="1654476"/>
    <lineage>
        <taxon>Bacteria</taxon>
        <taxon>Bacillati</taxon>
        <taxon>Actinomycetota</taxon>
        <taxon>Actinomycetes</taxon>
        <taxon>Pseudonocardiales</taxon>
        <taxon>Pseudonocardiaceae</taxon>
        <taxon>Umezawaea</taxon>
    </lineage>
</organism>
<dbReference type="FunFam" id="3.40.50.720:FF:000594">
    <property type="entry name" value="Short-chain oxidoreductase"/>
    <property type="match status" value="1"/>
</dbReference>
<dbReference type="InterPro" id="IPR002347">
    <property type="entry name" value="SDR_fam"/>
</dbReference>
<comment type="similarity">
    <text evidence="1">Belongs to the short-chain dehydrogenases/reductases (SDR) family.</text>
</comment>
<evidence type="ECO:0000313" key="4">
    <source>
        <dbReference type="EMBL" id="MCS7483635.1"/>
    </source>
</evidence>
<gene>
    <name evidence="4" type="ORF">NZH93_42920</name>
</gene>
<dbReference type="PANTHER" id="PTHR24320">
    <property type="entry name" value="RETINOL DEHYDROGENASE"/>
    <property type="match status" value="1"/>
</dbReference>
<protein>
    <recommendedName>
        <fullName evidence="3">Probable oxidoreductase</fullName>
    </recommendedName>
</protein>
<dbReference type="Proteomes" id="UP001141259">
    <property type="component" value="Unassembled WGS sequence"/>
</dbReference>
<proteinExistence type="inferred from homology"/>
<evidence type="ECO:0000313" key="5">
    <source>
        <dbReference type="Proteomes" id="UP001141259"/>
    </source>
</evidence>
<dbReference type="PRINTS" id="PR00081">
    <property type="entry name" value="GDHRDH"/>
</dbReference>
<sequence length="299" mass="31159">MTTPLGFSSTTDDVLRGVDLTGRRAVVTGASSGIGRETARALAGAGAEVVLAVRRNGPETAALITEQTGNPLVSARPLELADPASVAAFVRDWTGPLHVLVNNAGIMAVPDLRLTPQGHEVQFATNFLGHFALTTGLRAALAEARGARVVSLSSNGHLFSDVVYDDLAFQRRAYDPWLAYGQSKTADVLLAVGVTRRWADDGVFANALNPGAIATGLQKHTGGLRTPVEKRKTVAQGAATSVLLAASPLVEGVGGRYFEDCAESPVLVGEPEVFGGGVAPWAVDAANADRLWDVASRLV</sequence>
<reference evidence="4" key="1">
    <citation type="submission" date="2022-08" db="EMBL/GenBank/DDBJ databases">
        <authorList>
            <person name="Tistechok S."/>
            <person name="Samborskyy M."/>
            <person name="Roman I."/>
        </authorList>
    </citation>
    <scope>NUCLEOTIDE SEQUENCE</scope>
    <source>
        <strain evidence="4">DSM 103496</strain>
    </source>
</reference>
<evidence type="ECO:0000256" key="2">
    <source>
        <dbReference type="ARBA" id="ARBA00023002"/>
    </source>
</evidence>
<accession>A0A9X2VVU8</accession>
<dbReference type="Pfam" id="PF00106">
    <property type="entry name" value="adh_short"/>
    <property type="match status" value="1"/>
</dbReference>
<comment type="caution">
    <text evidence="4">The sequence shown here is derived from an EMBL/GenBank/DDBJ whole genome shotgun (WGS) entry which is preliminary data.</text>
</comment>
<dbReference type="Gene3D" id="3.40.50.720">
    <property type="entry name" value="NAD(P)-binding Rossmann-like Domain"/>
    <property type="match status" value="1"/>
</dbReference>
<dbReference type="RefSeq" id="WP_259629089.1">
    <property type="nucleotide sequence ID" value="NZ_JANYMP010000035.1"/>
</dbReference>
<dbReference type="AlphaFoldDB" id="A0A9X2VVU8"/>
<dbReference type="GO" id="GO:0016491">
    <property type="term" value="F:oxidoreductase activity"/>
    <property type="evidence" value="ECO:0007669"/>
    <property type="project" value="UniProtKB-KW"/>
</dbReference>
<dbReference type="PANTHER" id="PTHR24320:SF148">
    <property type="entry name" value="NAD(P)-BINDING ROSSMANN-FOLD SUPERFAMILY PROTEIN"/>
    <property type="match status" value="1"/>
</dbReference>
<evidence type="ECO:0000256" key="3">
    <source>
        <dbReference type="ARBA" id="ARBA00071493"/>
    </source>
</evidence>
<dbReference type="InterPro" id="IPR036291">
    <property type="entry name" value="NAD(P)-bd_dom_sf"/>
</dbReference>
<keyword evidence="2" id="KW-0560">Oxidoreductase</keyword>
<evidence type="ECO:0000256" key="1">
    <source>
        <dbReference type="ARBA" id="ARBA00006484"/>
    </source>
</evidence>